<dbReference type="HOGENOM" id="CLU_2057455_0_0_11"/>
<feature type="compositionally biased region" description="Polar residues" evidence="1">
    <location>
        <begin position="103"/>
        <end position="113"/>
    </location>
</feature>
<gene>
    <name evidence="2" type="ORF">CUREI_10325</name>
</gene>
<accession>A0A077HMI3</accession>
<sequence length="119" mass="12093">MYATAVLASAVAAYTSRKCPENTCTPSTGNTKYSTAMCHKNTEYDQRPSVRITGDDSTVPRSRCPSAYGATTSAANTAPSSTRTLNSAGDGCSSPRGPITPATHATGSASTGNGQRGPA</sequence>
<protein>
    <submittedName>
        <fullName evidence="2">Uncharacterized protein</fullName>
    </submittedName>
</protein>
<name>A0A077HMI3_9CORY</name>
<feature type="region of interest" description="Disordered" evidence="1">
    <location>
        <begin position="66"/>
        <end position="119"/>
    </location>
</feature>
<dbReference type="KEGG" id="cuv:CUREI_10325"/>
<proteinExistence type="predicted"/>
<feature type="compositionally biased region" description="Low complexity" evidence="1">
    <location>
        <begin position="70"/>
        <end position="82"/>
    </location>
</feature>
<dbReference type="AlphaFoldDB" id="A0A077HMI3"/>
<reference evidence="2 3" key="1">
    <citation type="submission" date="2014-08" db="EMBL/GenBank/DDBJ databases">
        <title>Complete genome sequence of Corynebacterium ureicelerivorans DSM 45051, a lipophilic and urea-splitting isolate from a blood culture of a septicaemia patient.</title>
        <authorList>
            <person name="Tippelt A."/>
            <person name="Albersmeier A."/>
            <person name="Brinkrolf K."/>
            <person name="Ruckert C."/>
            <person name="Tauch A."/>
        </authorList>
    </citation>
    <scope>NUCLEOTIDE SEQUENCE [LARGE SCALE GENOMIC DNA]</scope>
    <source>
        <strain evidence="2 3">IMMIB RIV-2301</strain>
    </source>
</reference>
<evidence type="ECO:0000313" key="2">
    <source>
        <dbReference type="EMBL" id="AIL97616.1"/>
    </source>
</evidence>
<dbReference type="EMBL" id="CP009215">
    <property type="protein sequence ID" value="AIL97616.1"/>
    <property type="molecule type" value="Genomic_DNA"/>
</dbReference>
<evidence type="ECO:0000313" key="3">
    <source>
        <dbReference type="Proteomes" id="UP000028939"/>
    </source>
</evidence>
<dbReference type="Proteomes" id="UP000028939">
    <property type="component" value="Chromosome"/>
</dbReference>
<organism evidence="2 3">
    <name type="scientific">Corynebacterium ureicelerivorans</name>
    <dbReference type="NCBI Taxonomy" id="401472"/>
    <lineage>
        <taxon>Bacteria</taxon>
        <taxon>Bacillati</taxon>
        <taxon>Actinomycetota</taxon>
        <taxon>Actinomycetes</taxon>
        <taxon>Mycobacteriales</taxon>
        <taxon>Corynebacteriaceae</taxon>
        <taxon>Corynebacterium</taxon>
    </lineage>
</organism>
<keyword evidence="3" id="KW-1185">Reference proteome</keyword>
<evidence type="ECO:0000256" key="1">
    <source>
        <dbReference type="SAM" id="MobiDB-lite"/>
    </source>
</evidence>